<evidence type="ECO:0000256" key="7">
    <source>
        <dbReference type="SAM" id="MobiDB-lite"/>
    </source>
</evidence>
<feature type="region of interest" description="Disordered" evidence="7">
    <location>
        <begin position="214"/>
        <end position="249"/>
    </location>
</feature>
<evidence type="ECO:0000256" key="1">
    <source>
        <dbReference type="ARBA" id="ARBA00004245"/>
    </source>
</evidence>
<keyword evidence="3" id="KW-0963">Cytoplasm</keyword>
<accession>A0A553PLE7</accession>
<keyword evidence="5" id="KW-0206">Cytoskeleton</keyword>
<evidence type="ECO:0000259" key="10">
    <source>
        <dbReference type="Pfam" id="PF19340"/>
    </source>
</evidence>
<organism evidence="11 12">
    <name type="scientific">Tigriopus californicus</name>
    <name type="common">Marine copepod</name>
    <dbReference type="NCBI Taxonomy" id="6832"/>
    <lineage>
        <taxon>Eukaryota</taxon>
        <taxon>Metazoa</taxon>
        <taxon>Ecdysozoa</taxon>
        <taxon>Arthropoda</taxon>
        <taxon>Crustacea</taxon>
        <taxon>Multicrustacea</taxon>
        <taxon>Hexanauplia</taxon>
        <taxon>Copepoda</taxon>
        <taxon>Harpacticoida</taxon>
        <taxon>Harpacticidae</taxon>
        <taxon>Tigriopus</taxon>
    </lineage>
</organism>
<evidence type="ECO:0000259" key="9">
    <source>
        <dbReference type="Pfam" id="PF17681"/>
    </source>
</evidence>
<dbReference type="InterPro" id="IPR007259">
    <property type="entry name" value="GCP"/>
</dbReference>
<dbReference type="PANTHER" id="PTHR19302">
    <property type="entry name" value="GAMMA TUBULIN COMPLEX PROTEIN"/>
    <property type="match status" value="1"/>
</dbReference>
<dbReference type="OMA" id="MAPVNAH"/>
<dbReference type="EMBL" id="VCGU01000003">
    <property type="protein sequence ID" value="TRY78510.1"/>
    <property type="molecule type" value="Genomic_DNA"/>
</dbReference>
<dbReference type="Pfam" id="PF19340">
    <property type="entry name" value="GCP6_N"/>
    <property type="match status" value="1"/>
</dbReference>
<evidence type="ECO:0000256" key="3">
    <source>
        <dbReference type="ARBA" id="ARBA00022490"/>
    </source>
</evidence>
<evidence type="ECO:0000256" key="2">
    <source>
        <dbReference type="ARBA" id="ARBA00010337"/>
    </source>
</evidence>
<comment type="subcellular location">
    <subcellularLocation>
        <location evidence="1">Cytoplasm</location>
        <location evidence="1">Cytoskeleton</location>
    </subcellularLocation>
</comment>
<name>A0A553PLE7_TIGCA</name>
<evidence type="ECO:0000256" key="4">
    <source>
        <dbReference type="ARBA" id="ARBA00022701"/>
    </source>
</evidence>
<keyword evidence="12" id="KW-1185">Reference proteome</keyword>
<reference evidence="11 12" key="1">
    <citation type="journal article" date="2018" name="Nat. Ecol. Evol.">
        <title>Genomic signatures of mitonuclear coevolution across populations of Tigriopus californicus.</title>
        <authorList>
            <person name="Barreto F.S."/>
            <person name="Watson E.T."/>
            <person name="Lima T.G."/>
            <person name="Willett C.S."/>
            <person name="Edmands S."/>
            <person name="Li W."/>
            <person name="Burton R.S."/>
        </authorList>
    </citation>
    <scope>NUCLEOTIDE SEQUENCE [LARGE SCALE GENOMIC DNA]</scope>
    <source>
        <strain evidence="11 12">San Diego</strain>
    </source>
</reference>
<dbReference type="GO" id="GO:0000922">
    <property type="term" value="C:spindle pole"/>
    <property type="evidence" value="ECO:0007669"/>
    <property type="project" value="InterPro"/>
</dbReference>
<dbReference type="GO" id="GO:0051321">
    <property type="term" value="P:meiotic cell cycle"/>
    <property type="evidence" value="ECO:0007669"/>
    <property type="project" value="TreeGrafter"/>
</dbReference>
<evidence type="ECO:0000259" key="8">
    <source>
        <dbReference type="Pfam" id="PF04130"/>
    </source>
</evidence>
<comment type="similarity">
    <text evidence="2">Belongs to the TUBGCP family.</text>
</comment>
<evidence type="ECO:0000256" key="6">
    <source>
        <dbReference type="SAM" id="Coils"/>
    </source>
</evidence>
<dbReference type="OrthoDB" id="6337261at2759"/>
<comment type="caution">
    <text evidence="11">The sequence shown here is derived from an EMBL/GenBank/DDBJ whole genome shotgun (WGS) entry which is preliminary data.</text>
</comment>
<dbReference type="InterPro" id="IPR045818">
    <property type="entry name" value="GCP6_N"/>
</dbReference>
<feature type="domain" description="Gamma tubulin complex component protein N-terminal" evidence="9">
    <location>
        <begin position="324"/>
        <end position="597"/>
    </location>
</feature>
<dbReference type="STRING" id="6832.A0A553PLE7"/>
<dbReference type="PANTHER" id="PTHR19302:SF70">
    <property type="entry name" value="GAMMA-TUBULIN COMPLEX COMPONENT 6"/>
    <property type="match status" value="1"/>
</dbReference>
<feature type="region of interest" description="Disordered" evidence="7">
    <location>
        <begin position="862"/>
        <end position="901"/>
    </location>
</feature>
<dbReference type="Proteomes" id="UP000318571">
    <property type="component" value="Chromosome 11"/>
</dbReference>
<dbReference type="InterPro" id="IPR042241">
    <property type="entry name" value="GCP_C_sf"/>
</dbReference>
<proteinExistence type="inferred from homology"/>
<feature type="compositionally biased region" description="Polar residues" evidence="7">
    <location>
        <begin position="932"/>
        <end position="949"/>
    </location>
</feature>
<dbReference type="GO" id="GO:0051225">
    <property type="term" value="P:spindle assembly"/>
    <property type="evidence" value="ECO:0007669"/>
    <property type="project" value="TreeGrafter"/>
</dbReference>
<evidence type="ECO:0000313" key="12">
    <source>
        <dbReference type="Proteomes" id="UP000318571"/>
    </source>
</evidence>
<dbReference type="GO" id="GO:0000278">
    <property type="term" value="P:mitotic cell cycle"/>
    <property type="evidence" value="ECO:0007669"/>
    <property type="project" value="TreeGrafter"/>
</dbReference>
<dbReference type="Pfam" id="PF04130">
    <property type="entry name" value="GCP_C_terminal"/>
    <property type="match status" value="1"/>
</dbReference>
<dbReference type="Gene3D" id="1.20.120.1900">
    <property type="entry name" value="Gamma-tubulin complex, C-terminal domain"/>
    <property type="match status" value="1"/>
</dbReference>
<dbReference type="GO" id="GO:0031122">
    <property type="term" value="P:cytoplasmic microtubule organization"/>
    <property type="evidence" value="ECO:0007669"/>
    <property type="project" value="TreeGrafter"/>
</dbReference>
<dbReference type="InterPro" id="IPR040457">
    <property type="entry name" value="GCP_C"/>
</dbReference>
<dbReference type="GO" id="GO:0051011">
    <property type="term" value="F:microtubule minus-end binding"/>
    <property type="evidence" value="ECO:0007669"/>
    <property type="project" value="TreeGrafter"/>
</dbReference>
<gene>
    <name evidence="11" type="ORF">TCAL_08126</name>
</gene>
<dbReference type="GO" id="GO:0005874">
    <property type="term" value="C:microtubule"/>
    <property type="evidence" value="ECO:0007669"/>
    <property type="project" value="UniProtKB-KW"/>
</dbReference>
<feature type="coiled-coil region" evidence="6">
    <location>
        <begin position="632"/>
        <end position="744"/>
    </location>
</feature>
<keyword evidence="6" id="KW-0175">Coiled coil</keyword>
<feature type="compositionally biased region" description="Basic residues" evidence="7">
    <location>
        <begin position="879"/>
        <end position="894"/>
    </location>
</feature>
<protein>
    <recommendedName>
        <fullName evidence="13">Gamma-tubulin complex component 6</fullName>
    </recommendedName>
</protein>
<feature type="compositionally biased region" description="Low complexity" evidence="7">
    <location>
        <begin position="863"/>
        <end position="877"/>
    </location>
</feature>
<dbReference type="GO" id="GO:0007020">
    <property type="term" value="P:microtubule nucleation"/>
    <property type="evidence" value="ECO:0007669"/>
    <property type="project" value="InterPro"/>
</dbReference>
<dbReference type="Pfam" id="PF17681">
    <property type="entry name" value="GCP_N_terminal"/>
    <property type="match status" value="1"/>
</dbReference>
<keyword evidence="4" id="KW-0493">Microtubule</keyword>
<dbReference type="InterPro" id="IPR041470">
    <property type="entry name" value="GCP_N"/>
</dbReference>
<feature type="region of interest" description="Disordered" evidence="7">
    <location>
        <begin position="932"/>
        <end position="958"/>
    </location>
</feature>
<dbReference type="GO" id="GO:0000930">
    <property type="term" value="C:gamma-tubulin complex"/>
    <property type="evidence" value="ECO:0007669"/>
    <property type="project" value="TreeGrafter"/>
</dbReference>
<evidence type="ECO:0000256" key="5">
    <source>
        <dbReference type="ARBA" id="ARBA00023212"/>
    </source>
</evidence>
<feature type="domain" description="Gamma-tubulin complex component 6 N-terminal" evidence="10">
    <location>
        <begin position="243"/>
        <end position="310"/>
    </location>
</feature>
<feature type="domain" description="Gamma tubulin complex component C-terminal" evidence="8">
    <location>
        <begin position="1088"/>
        <end position="1386"/>
    </location>
</feature>
<evidence type="ECO:0000313" key="11">
    <source>
        <dbReference type="EMBL" id="TRY78510.1"/>
    </source>
</evidence>
<evidence type="ECO:0008006" key="13">
    <source>
        <dbReference type="Google" id="ProtNLM"/>
    </source>
</evidence>
<dbReference type="GO" id="GO:0043015">
    <property type="term" value="F:gamma-tubulin binding"/>
    <property type="evidence" value="ECO:0007669"/>
    <property type="project" value="InterPro"/>
</dbReference>
<sequence>MDPPTRFSLEPEAGGLWADLGRLTTHLLHPVPLTTPHGPAGPARLWRSRAMHTLLRYRSRDQPDSGPPTVGTVWDQLAAWCFQLRFTGHSDAAAAIQRAAQARSKLADAAPVIQLLVALAQPPTTPLVPPTPSRLPEPGLDRAFYDTSRTGSAVRPYSPITWPARQPPDGVGPARVTLPTTPGTGLTFLSSSSQPADLVPIPPLAWTLDEQGRRGLRCARPPPPPTSGGLDPPDEGYDSPPPAAPTSPQLEPNLWLALLSLEISDHRTWEALGTPQPPLARPYLTEMGLSSMHHVWRCSWAQWQHVDPSLVRPDLVVLPAPTLLRHMGYLMMGIESQTFGYHQPSQSFHCRHSGLTLPGLSPEAVASALQELLVCGAFCRRLEQFSDLESHPSAASGPRHVGLVLAGFLRGLGQYLRGYRTAVLNIVRVKTRLLDLLSALRPLAIQIQFLGRLCQLGDDHPEPLPVGIQLLCYLFDRTLHIHTQDLYYVMVSLLKQSAHPYFRFLERWIFQGMCQDEFNEFGIGSNAAFLMSRNRMFWTNAHTVADLPLDASICGGGNFINEIQHQVYVCGKSMHLLKLCSPAHHLCSPLVLGQPTIQLLVTPIEQTRLKANCAAYVQSMRSLAEDKSCTLKKQLELELAEEKEVLQVARRRHKEQLDKIREHRKSVLEQEDRRKRLAFEELRDQMLEEKRRKEAEKELKRAEDRQFARLAAQKAAQDVLKEQAEKAEQEALNQRRMRAAHQREIRNDWRIRRMELKSQRILFWRKENKKTQVELKRIQMLEDEARRVQQSASETRWKRLKVKEDEQRNIVLVLEDEESNVVTAILGDFFTFSDDMQHRILTEDFNTLPVWVREQCLSHWRVESSSSSDSEPQTDSSRFSRRSSKLNSSQKRKRPDSFIENAESDKKIEALDNLAAVRKPQEPPIYVSLSSALEKSPSNGEHTTDDNGNPTTRRTRARPTDLSVIDGRRRAVTSSKTIEEVLYPSRFAKKGKVSQSPITPSHQTQFDLIEARLKVRPYAQSFPNLGAPEVQRFSSFFDTPHPPGKEFDPQAFTPLSMLMENSILIPLRAQLQVVNESMLNYMLVEAQLMDELKALRSYLLLHDGEFAQHLARSIFSEVSEAKTASEILNPVTLNRIVENSLMTSVQGRKDGKHGKAQNVGFTFHDYNDAKDILDCLKLGYRTTWPTNIIITPETVEMYGDVFKFLLQLRKAAWGLEQVFFDLKHLRGLEHCSQIRQIHLMRHEMLNFVTITQDYVTTQVLDVSWGEFEKAIREQVKSLDSLYDAHMKYLNKILFRCILNKKAKPVQKIIIDIFNIVVKFSLLLTSQPWILESGEAKHPAYSQIQEAYRVFQEYSKFLYTVVQKLAVRGYEHHLYDLLLCLNFNGYYDTKRATLE</sequence>